<dbReference type="EMBL" id="HBUF01091997">
    <property type="protein sequence ID" value="CAG6635930.1"/>
    <property type="molecule type" value="Transcribed_RNA"/>
</dbReference>
<keyword evidence="1" id="KW-0812">Transmembrane</keyword>
<dbReference type="EMBL" id="HBUF01293791">
    <property type="protein sequence ID" value="CAG6689748.1"/>
    <property type="molecule type" value="Transcribed_RNA"/>
</dbReference>
<feature type="transmembrane region" description="Helical" evidence="1">
    <location>
        <begin position="76"/>
        <end position="96"/>
    </location>
</feature>
<dbReference type="EMBL" id="HBUF01609822">
    <property type="protein sequence ID" value="CAG6778483.1"/>
    <property type="molecule type" value="Transcribed_RNA"/>
</dbReference>
<keyword evidence="1" id="KW-0472">Membrane</keyword>
<evidence type="ECO:0000313" key="2">
    <source>
        <dbReference type="EMBL" id="CAG6778483.1"/>
    </source>
</evidence>
<dbReference type="AlphaFoldDB" id="A0A8D9F5K1"/>
<keyword evidence="1" id="KW-1133">Transmembrane helix</keyword>
<proteinExistence type="predicted"/>
<dbReference type="EMBL" id="HBUF01435585">
    <property type="protein sequence ID" value="CAG6742442.1"/>
    <property type="molecule type" value="Transcribed_RNA"/>
</dbReference>
<sequence length="102" mass="12395">MFYICVISTEKCKSSPHGRNSFHWTCQITKRNERFVVHLCYVRYSIEYGFSFGLFLQGYVGPNIFVFLFLNYVFHYHFFFHDMFHFILLLILVYFLNLPVPQ</sequence>
<evidence type="ECO:0000256" key="1">
    <source>
        <dbReference type="SAM" id="Phobius"/>
    </source>
</evidence>
<protein>
    <submittedName>
        <fullName evidence="2">Uncharacterized protein</fullName>
    </submittedName>
</protein>
<feature type="transmembrane region" description="Helical" evidence="1">
    <location>
        <begin position="48"/>
        <end position="70"/>
    </location>
</feature>
<reference evidence="2" key="1">
    <citation type="submission" date="2021-05" db="EMBL/GenBank/DDBJ databases">
        <authorList>
            <person name="Alioto T."/>
            <person name="Alioto T."/>
            <person name="Gomez Garrido J."/>
        </authorList>
    </citation>
    <scope>NUCLEOTIDE SEQUENCE</scope>
</reference>
<accession>A0A8D9F5K1</accession>
<organism evidence="2">
    <name type="scientific">Cacopsylla melanoneura</name>
    <dbReference type="NCBI Taxonomy" id="428564"/>
    <lineage>
        <taxon>Eukaryota</taxon>
        <taxon>Metazoa</taxon>
        <taxon>Ecdysozoa</taxon>
        <taxon>Arthropoda</taxon>
        <taxon>Hexapoda</taxon>
        <taxon>Insecta</taxon>
        <taxon>Pterygota</taxon>
        <taxon>Neoptera</taxon>
        <taxon>Paraneoptera</taxon>
        <taxon>Hemiptera</taxon>
        <taxon>Sternorrhyncha</taxon>
        <taxon>Psylloidea</taxon>
        <taxon>Psyllidae</taxon>
        <taxon>Psyllinae</taxon>
        <taxon>Cacopsylla</taxon>
    </lineage>
</organism>
<name>A0A8D9F5K1_9HEMI</name>